<evidence type="ECO:0000256" key="1">
    <source>
        <dbReference type="ARBA" id="ARBA00001947"/>
    </source>
</evidence>
<dbReference type="PANTHER" id="PTHR22726:SF1">
    <property type="entry name" value="METALLOENDOPEPTIDASE OMA1, MITOCHONDRIAL"/>
    <property type="match status" value="1"/>
</dbReference>
<feature type="domain" description="Peptidase M48" evidence="8">
    <location>
        <begin position="77"/>
        <end position="261"/>
    </location>
</feature>
<dbReference type="PANTHER" id="PTHR22726">
    <property type="entry name" value="METALLOENDOPEPTIDASE OMA1"/>
    <property type="match status" value="1"/>
</dbReference>
<evidence type="ECO:0000256" key="3">
    <source>
        <dbReference type="ARBA" id="ARBA00022723"/>
    </source>
</evidence>
<dbReference type="Gene3D" id="3.30.2010.10">
    <property type="entry name" value="Metalloproteases ('zincins'), catalytic domain"/>
    <property type="match status" value="1"/>
</dbReference>
<evidence type="ECO:0000256" key="4">
    <source>
        <dbReference type="ARBA" id="ARBA00022801"/>
    </source>
</evidence>
<organism evidence="9 10">
    <name type="scientific">Roseospirillum parvum</name>
    <dbReference type="NCBI Taxonomy" id="83401"/>
    <lineage>
        <taxon>Bacteria</taxon>
        <taxon>Pseudomonadati</taxon>
        <taxon>Pseudomonadota</taxon>
        <taxon>Alphaproteobacteria</taxon>
        <taxon>Rhodospirillales</taxon>
        <taxon>Rhodospirillaceae</taxon>
        <taxon>Roseospirillum</taxon>
    </lineage>
</organism>
<dbReference type="OrthoDB" id="9810445at2"/>
<feature type="signal peptide" evidence="7">
    <location>
        <begin position="1"/>
        <end position="26"/>
    </location>
</feature>
<reference evidence="10" key="1">
    <citation type="submission" date="2016-10" db="EMBL/GenBank/DDBJ databases">
        <authorList>
            <person name="Varghese N."/>
            <person name="Submissions S."/>
        </authorList>
    </citation>
    <scope>NUCLEOTIDE SEQUENCE [LARGE SCALE GENOMIC DNA]</scope>
    <source>
        <strain evidence="10">930I</strain>
    </source>
</reference>
<protein>
    <submittedName>
        <fullName evidence="9">Putative Zn-dependent protease</fullName>
    </submittedName>
</protein>
<dbReference type="InterPro" id="IPR006311">
    <property type="entry name" value="TAT_signal"/>
</dbReference>
<dbReference type="EMBL" id="FNCV01000001">
    <property type="protein sequence ID" value="SDG42085.1"/>
    <property type="molecule type" value="Genomic_DNA"/>
</dbReference>
<feature type="chain" id="PRO_5011643687" evidence="7">
    <location>
        <begin position="27"/>
        <end position="496"/>
    </location>
</feature>
<keyword evidence="5" id="KW-0862">Zinc</keyword>
<keyword evidence="10" id="KW-1185">Reference proteome</keyword>
<keyword evidence="4" id="KW-0378">Hydrolase</keyword>
<name>A0A1G7U371_9PROT</name>
<dbReference type="PROSITE" id="PS51257">
    <property type="entry name" value="PROKAR_LIPOPROTEIN"/>
    <property type="match status" value="1"/>
</dbReference>
<sequence>MLSVRPAPLLSRRAFLVGGGAATASAALTGCVSTNPATGRSSFTGVYSLEDDIKLGTREYPKLVEAFGGAYEDRRLNGYVTGIGNRLARLTETPQLPYEFTVLDSPVVNAFALPGGKVAITRGAIALASNEAELAGVLGHELGHVNARHTAERLSQGMLAQLGVAVLGIATGSQAVTQMASGVAASWIQSYSRDQEFEADMLGVRYMSRGGYDPEAMVSFLATLRQQAQVEARMMGLPEGQVDEMNFMSTHPRTIDRTRRAMEQASEARPANPKLGREALMEQINGMIFGDSPQQGIVYGRRFAHPGLGFQFVVPEGFRMTNRPSQVVAQHPDDSVIVFDMARPQKSRDLVAYLRQEWAPRLALSQLERLKVNGLDGATGAGRSGEYDLRLVALDGPSGQVFRFLFATPRGRMAQRSESFRRTTYSFERLDPAEAARIQPMRLIVAYARPDDRLDRLAANLPYQTYNEDWFRLLNDIPEGRPLPTDRPLKIVARAS</sequence>
<dbReference type="CDD" id="cd07333">
    <property type="entry name" value="M48C_bepA_like"/>
    <property type="match status" value="1"/>
</dbReference>
<keyword evidence="6" id="KW-0482">Metalloprotease</keyword>
<keyword evidence="2 9" id="KW-0645">Protease</keyword>
<evidence type="ECO:0000256" key="5">
    <source>
        <dbReference type="ARBA" id="ARBA00022833"/>
    </source>
</evidence>
<keyword evidence="3" id="KW-0479">Metal-binding</keyword>
<dbReference type="Pfam" id="PF01435">
    <property type="entry name" value="Peptidase_M48"/>
    <property type="match status" value="1"/>
</dbReference>
<evidence type="ECO:0000259" key="8">
    <source>
        <dbReference type="Pfam" id="PF01435"/>
    </source>
</evidence>
<dbReference type="RefSeq" id="WP_092614076.1">
    <property type="nucleotide sequence ID" value="NZ_FNCV01000001.1"/>
</dbReference>
<dbReference type="STRING" id="83401.SAMN05421742_101196"/>
<gene>
    <name evidence="9" type="ORF">SAMN05421742_101196</name>
</gene>
<evidence type="ECO:0000256" key="2">
    <source>
        <dbReference type="ARBA" id="ARBA00022670"/>
    </source>
</evidence>
<proteinExistence type="predicted"/>
<evidence type="ECO:0000256" key="6">
    <source>
        <dbReference type="ARBA" id="ARBA00023049"/>
    </source>
</evidence>
<dbReference type="PROSITE" id="PS51318">
    <property type="entry name" value="TAT"/>
    <property type="match status" value="1"/>
</dbReference>
<dbReference type="GO" id="GO:0016020">
    <property type="term" value="C:membrane"/>
    <property type="evidence" value="ECO:0007669"/>
    <property type="project" value="TreeGrafter"/>
</dbReference>
<dbReference type="GO" id="GO:0046872">
    <property type="term" value="F:metal ion binding"/>
    <property type="evidence" value="ECO:0007669"/>
    <property type="project" value="UniProtKB-KW"/>
</dbReference>
<dbReference type="Proteomes" id="UP000217076">
    <property type="component" value="Unassembled WGS sequence"/>
</dbReference>
<dbReference type="AlphaFoldDB" id="A0A1G7U371"/>
<dbReference type="GO" id="GO:0004222">
    <property type="term" value="F:metalloendopeptidase activity"/>
    <property type="evidence" value="ECO:0007669"/>
    <property type="project" value="InterPro"/>
</dbReference>
<evidence type="ECO:0000256" key="7">
    <source>
        <dbReference type="SAM" id="SignalP"/>
    </source>
</evidence>
<comment type="cofactor">
    <cofactor evidence="1">
        <name>Zn(2+)</name>
        <dbReference type="ChEBI" id="CHEBI:29105"/>
    </cofactor>
</comment>
<dbReference type="InterPro" id="IPR001915">
    <property type="entry name" value="Peptidase_M48"/>
</dbReference>
<dbReference type="InterPro" id="IPR051156">
    <property type="entry name" value="Mito/Outer_Membr_Metalloprot"/>
</dbReference>
<keyword evidence="7" id="KW-0732">Signal</keyword>
<evidence type="ECO:0000313" key="10">
    <source>
        <dbReference type="Proteomes" id="UP000217076"/>
    </source>
</evidence>
<accession>A0A1G7U371</accession>
<evidence type="ECO:0000313" key="9">
    <source>
        <dbReference type="EMBL" id="SDG42085.1"/>
    </source>
</evidence>
<dbReference type="GO" id="GO:0051603">
    <property type="term" value="P:proteolysis involved in protein catabolic process"/>
    <property type="evidence" value="ECO:0007669"/>
    <property type="project" value="TreeGrafter"/>
</dbReference>